<feature type="transmembrane region" description="Helical" evidence="2">
    <location>
        <begin position="305"/>
        <end position="323"/>
    </location>
</feature>
<keyword evidence="2" id="KW-0472">Membrane</keyword>
<feature type="transmembrane region" description="Helical" evidence="2">
    <location>
        <begin position="276"/>
        <end position="299"/>
    </location>
</feature>
<name>A0A2H4VRU1_9EURY</name>
<dbReference type="AlphaFoldDB" id="A0A2H4VRU1"/>
<keyword evidence="4" id="KW-1185">Reference proteome</keyword>
<sequence length="355" mass="39056">MGNTNQTPLTFTVDNTPPVINPEINPESVNPGETINITVTTSPDTQSVVAIIGTQRINLTHNNGTWTTNYTLPLDSTFDIHTIRIEGTDTVGNIGKNTCSYEIVDPNPIPSWLNDLINSDTPSPGNSPDLTTNTGPGNNEGSNNPGPGTIGGNDQLYRDQMYIRNTLTYTPTTDPNTNTTTKPPEMSEWKIDTILIGELLLAAFMIATTAAAVILAERESKQSLTEETKSKEGILGKFGELFGKPKTTKSGKIEFNFVDSIIAAATLFEFIVSPSLLSGILLFVGMFGVVFSFIAKMMYSPLMTLYSIAMLSIMSFFIVKKYWEYSHGDVKKMEELLKRDLETISERLKELFLIK</sequence>
<evidence type="ECO:0000256" key="2">
    <source>
        <dbReference type="SAM" id="Phobius"/>
    </source>
</evidence>
<dbReference type="EMBL" id="CP017768">
    <property type="protein sequence ID" value="AUB60786.1"/>
    <property type="molecule type" value="Genomic_DNA"/>
</dbReference>
<keyword evidence="2" id="KW-0812">Transmembrane</keyword>
<evidence type="ECO:0008006" key="5">
    <source>
        <dbReference type="Google" id="ProtNLM"/>
    </source>
</evidence>
<accession>A0A2H4VRU1</accession>
<reference evidence="3 4" key="1">
    <citation type="submission" date="2016-10" db="EMBL/GenBank/DDBJ databases">
        <title>Comparative genomics between deep and shallow subseafloor isolates.</title>
        <authorList>
            <person name="Ishii S."/>
            <person name="Miller J.R."/>
            <person name="Sutton G."/>
            <person name="Suzuki S."/>
            <person name="Methe B."/>
            <person name="Inagaki F."/>
            <person name="Imachi H."/>
        </authorList>
    </citation>
    <scope>NUCLEOTIDE SEQUENCE [LARGE SCALE GENOMIC DNA]</scope>
    <source>
        <strain evidence="3 4">A8p</strain>
    </source>
</reference>
<gene>
    <name evidence="3" type="ORF">BK009_08940</name>
</gene>
<dbReference type="Proteomes" id="UP000232631">
    <property type="component" value="Chromosome"/>
</dbReference>
<feature type="transmembrane region" description="Helical" evidence="2">
    <location>
        <begin position="194"/>
        <end position="216"/>
    </location>
</feature>
<evidence type="ECO:0000313" key="4">
    <source>
        <dbReference type="Proteomes" id="UP000232631"/>
    </source>
</evidence>
<organism evidence="3 4">
    <name type="scientific">Methanobacterium subterraneum</name>
    <dbReference type="NCBI Taxonomy" id="59277"/>
    <lineage>
        <taxon>Archaea</taxon>
        <taxon>Methanobacteriati</taxon>
        <taxon>Methanobacteriota</taxon>
        <taxon>Methanomada group</taxon>
        <taxon>Methanobacteria</taxon>
        <taxon>Methanobacteriales</taxon>
        <taxon>Methanobacteriaceae</taxon>
        <taxon>Methanobacterium</taxon>
    </lineage>
</organism>
<proteinExistence type="predicted"/>
<feature type="compositionally biased region" description="Low complexity" evidence="1">
    <location>
        <begin position="131"/>
        <end position="147"/>
    </location>
</feature>
<protein>
    <recommendedName>
        <fullName evidence="5">Bacterial Ig-like domain-containing protein</fullName>
    </recommendedName>
</protein>
<feature type="compositionally biased region" description="Polar residues" evidence="1">
    <location>
        <begin position="116"/>
        <end position="130"/>
    </location>
</feature>
<dbReference type="KEGG" id="msub:BK009_08940"/>
<keyword evidence="2" id="KW-1133">Transmembrane helix</keyword>
<evidence type="ECO:0000256" key="1">
    <source>
        <dbReference type="SAM" id="MobiDB-lite"/>
    </source>
</evidence>
<evidence type="ECO:0000313" key="3">
    <source>
        <dbReference type="EMBL" id="AUB60786.1"/>
    </source>
</evidence>
<feature type="region of interest" description="Disordered" evidence="1">
    <location>
        <begin position="113"/>
        <end position="154"/>
    </location>
</feature>